<proteinExistence type="predicted"/>
<keyword evidence="3" id="KW-1185">Reference proteome</keyword>
<keyword evidence="1" id="KW-0812">Transmembrane</keyword>
<keyword evidence="1" id="KW-1133">Transmembrane helix</keyword>
<organism evidence="2 3">
    <name type="scientific">Amycolatopsis taiwanensis</name>
    <dbReference type="NCBI Taxonomy" id="342230"/>
    <lineage>
        <taxon>Bacteria</taxon>
        <taxon>Bacillati</taxon>
        <taxon>Actinomycetota</taxon>
        <taxon>Actinomycetes</taxon>
        <taxon>Pseudonocardiales</taxon>
        <taxon>Pseudonocardiaceae</taxon>
        <taxon>Amycolatopsis</taxon>
    </lineage>
</organism>
<feature type="transmembrane region" description="Helical" evidence="1">
    <location>
        <begin position="58"/>
        <end position="79"/>
    </location>
</feature>
<gene>
    <name evidence="2" type="ORF">Atai01_49760</name>
</gene>
<dbReference type="AlphaFoldDB" id="A0A9W6R684"/>
<evidence type="ECO:0000256" key="1">
    <source>
        <dbReference type="SAM" id="Phobius"/>
    </source>
</evidence>
<reference evidence="2" key="1">
    <citation type="submission" date="2023-03" db="EMBL/GenBank/DDBJ databases">
        <title>Amycolatopsis taiwanensis NBRC 103393.</title>
        <authorList>
            <person name="Ichikawa N."/>
            <person name="Sato H."/>
            <person name="Tonouchi N."/>
        </authorList>
    </citation>
    <scope>NUCLEOTIDE SEQUENCE</scope>
    <source>
        <strain evidence="2">NBRC 103393</strain>
    </source>
</reference>
<sequence>MTSPYPPQPRNPHPPQQVQYNLGTAKLNKKFGVLGTWTVGIVGVVLVGGAIWSLAAQTIVPIGLAVAAALLAILRRFLLPNRTGVIDKRAMGSITIGTQGIAIANVEGKANVFSWQEIEAIGVLRWKENIVFRSVSPRIAQALRPMKPGVPVYLPISILYIEAPREEVVAALRHYAGGRFAGVDLDKDALTAARPGAAPNRF</sequence>
<accession>A0A9W6R684</accession>
<evidence type="ECO:0000313" key="3">
    <source>
        <dbReference type="Proteomes" id="UP001165136"/>
    </source>
</evidence>
<feature type="transmembrane region" description="Helical" evidence="1">
    <location>
        <begin position="31"/>
        <end position="52"/>
    </location>
</feature>
<comment type="caution">
    <text evidence="2">The sequence shown here is derived from an EMBL/GenBank/DDBJ whole genome shotgun (WGS) entry which is preliminary data.</text>
</comment>
<dbReference type="Proteomes" id="UP001165136">
    <property type="component" value="Unassembled WGS sequence"/>
</dbReference>
<dbReference type="RefSeq" id="WP_285488343.1">
    <property type="nucleotide sequence ID" value="NZ_BSTI01000011.1"/>
</dbReference>
<dbReference type="EMBL" id="BSTI01000011">
    <property type="protein sequence ID" value="GLY68357.1"/>
    <property type="molecule type" value="Genomic_DNA"/>
</dbReference>
<name>A0A9W6R684_9PSEU</name>
<evidence type="ECO:0000313" key="2">
    <source>
        <dbReference type="EMBL" id="GLY68357.1"/>
    </source>
</evidence>
<keyword evidence="1" id="KW-0472">Membrane</keyword>
<protein>
    <submittedName>
        <fullName evidence="2">Uncharacterized protein</fullName>
    </submittedName>
</protein>